<dbReference type="PANTHER" id="PTHR35010">
    <property type="entry name" value="BLL4672 PROTEIN-RELATED"/>
    <property type="match status" value="1"/>
</dbReference>
<reference evidence="1" key="1">
    <citation type="submission" date="2013-07" db="EMBL/GenBank/DDBJ databases">
        <title>Sub-species coevolution in mutualistic symbiosis.</title>
        <authorList>
            <person name="Murfin K."/>
            <person name="Klassen J."/>
            <person name="Lee M."/>
            <person name="Forst S."/>
            <person name="Stock P."/>
            <person name="Goodrich-Blair H."/>
        </authorList>
    </citation>
    <scope>NUCLEOTIDE SEQUENCE [LARGE SCALE GENOMIC DNA]</scope>
    <source>
        <strain evidence="1">Kraussei Quebec</strain>
    </source>
</reference>
<dbReference type="PANTHER" id="PTHR35010:SF2">
    <property type="entry name" value="BLL4672 PROTEIN"/>
    <property type="match status" value="1"/>
</dbReference>
<organism evidence="1 2">
    <name type="scientific">Xenorhabdus bovienii str. kraussei Quebec</name>
    <dbReference type="NCBI Taxonomy" id="1398203"/>
    <lineage>
        <taxon>Bacteria</taxon>
        <taxon>Pseudomonadati</taxon>
        <taxon>Pseudomonadota</taxon>
        <taxon>Gammaproteobacteria</taxon>
        <taxon>Enterobacterales</taxon>
        <taxon>Morganellaceae</taxon>
        <taxon>Xenorhabdus</taxon>
    </lineage>
</organism>
<dbReference type="EMBL" id="CBSY010000246">
    <property type="protein sequence ID" value="CDH21576.1"/>
    <property type="molecule type" value="Genomic_DNA"/>
</dbReference>
<protein>
    <submittedName>
        <fullName evidence="1">Uncharacterized protein</fullName>
    </submittedName>
</protein>
<name>A0A077PLK8_XENBV</name>
<gene>
    <name evidence="1" type="ORF">XBKQ1_560012</name>
</gene>
<proteinExistence type="predicted"/>
<keyword evidence="2" id="KW-1185">Reference proteome</keyword>
<dbReference type="Proteomes" id="UP000028500">
    <property type="component" value="Unassembled WGS sequence"/>
</dbReference>
<evidence type="ECO:0000313" key="2">
    <source>
        <dbReference type="Proteomes" id="UP000028500"/>
    </source>
</evidence>
<dbReference type="AlphaFoldDB" id="A0A077PLK8"/>
<accession>A0A077PLK8</accession>
<dbReference type="HOGENOM" id="CLU_2739143_0_0_6"/>
<comment type="caution">
    <text evidence="1">The sequence shown here is derived from an EMBL/GenBank/DDBJ whole genome shotgun (WGS) entry which is preliminary data.</text>
</comment>
<evidence type="ECO:0000313" key="1">
    <source>
        <dbReference type="EMBL" id="CDH21576.1"/>
    </source>
</evidence>
<sequence length="71" mass="8274">MTKLKRTRTELASFLRIKRESLNPESVGLPHIGRRRTPGLRREEVAALASLGTHGWNKGEKLEYRPFFWII</sequence>